<evidence type="ECO:0000313" key="2">
    <source>
        <dbReference type="Proteomes" id="UP000095287"/>
    </source>
</evidence>
<feature type="transmembrane region" description="Helical" evidence="1">
    <location>
        <begin position="210"/>
        <end position="234"/>
    </location>
</feature>
<accession>A0A1I7YJ95</accession>
<feature type="transmembrane region" description="Helical" evidence="1">
    <location>
        <begin position="31"/>
        <end position="50"/>
    </location>
</feature>
<feature type="transmembrane region" description="Helical" evidence="1">
    <location>
        <begin position="285"/>
        <end position="310"/>
    </location>
</feature>
<feature type="transmembrane region" description="Helical" evidence="1">
    <location>
        <begin position="112"/>
        <end position="137"/>
    </location>
</feature>
<feature type="transmembrane region" description="Helical" evidence="1">
    <location>
        <begin position="254"/>
        <end position="279"/>
    </location>
</feature>
<keyword evidence="1" id="KW-0472">Membrane</keyword>
<keyword evidence="1" id="KW-0812">Transmembrane</keyword>
<reference evidence="3" key="1">
    <citation type="submission" date="2016-11" db="UniProtKB">
        <authorList>
            <consortium name="WormBaseParasite"/>
        </authorList>
    </citation>
    <scope>IDENTIFICATION</scope>
</reference>
<feature type="transmembrane region" description="Helical" evidence="1">
    <location>
        <begin position="62"/>
        <end position="86"/>
    </location>
</feature>
<protein>
    <submittedName>
        <fullName evidence="3">G_PROTEIN_RECEP_F1_2 domain-containing protein</fullName>
    </submittedName>
</protein>
<dbReference type="AlphaFoldDB" id="A0A1I7YJ95"/>
<name>A0A1I7YJ95_9BILA</name>
<organism evidence="2 3">
    <name type="scientific">Steinernema glaseri</name>
    <dbReference type="NCBI Taxonomy" id="37863"/>
    <lineage>
        <taxon>Eukaryota</taxon>
        <taxon>Metazoa</taxon>
        <taxon>Ecdysozoa</taxon>
        <taxon>Nematoda</taxon>
        <taxon>Chromadorea</taxon>
        <taxon>Rhabditida</taxon>
        <taxon>Tylenchina</taxon>
        <taxon>Panagrolaimomorpha</taxon>
        <taxon>Strongyloidoidea</taxon>
        <taxon>Steinernematidae</taxon>
        <taxon>Steinernema</taxon>
    </lineage>
</organism>
<dbReference type="SUPFAM" id="SSF81321">
    <property type="entry name" value="Family A G protein-coupled receptor-like"/>
    <property type="match status" value="1"/>
</dbReference>
<feature type="transmembrane region" description="Helical" evidence="1">
    <location>
        <begin position="149"/>
        <end position="174"/>
    </location>
</feature>
<evidence type="ECO:0000256" key="1">
    <source>
        <dbReference type="SAM" id="Phobius"/>
    </source>
</evidence>
<dbReference type="InterPro" id="IPR019428">
    <property type="entry name" value="7TM_GPCR_serpentine_rcpt_Str"/>
</dbReference>
<dbReference type="PANTHER" id="PTHR22943:SF248">
    <property type="entry name" value="SEVEN TM RECEPTOR"/>
    <property type="match status" value="1"/>
</dbReference>
<keyword evidence="2" id="KW-1185">Reference proteome</keyword>
<dbReference type="PANTHER" id="PTHR22943">
    <property type="entry name" value="7-TRANSMEMBRANE DOMAIN RECEPTOR C.ELEGANS"/>
    <property type="match status" value="1"/>
</dbReference>
<sequence length="332" mass="37217">MVMTADQPGDSQEVYQFSRAYLVFRDVNGGLAWASGFVLNVLIITGIRRLHGNSLRNFRGLLVTLSVLDILYAFSSGITGMGFQYYNGGFFITVTGIVALGPPELSLYGYNFYVGTFGAFFLLQPVLFFCRYIIICVPTKVPMMTKPSVILGGFSCMFVLCAADVYLSSCAYTLTTNHPRFEVAETGEELFEQARFLITRPSSYHKVKLALMNTITLASLCFTVYCSVKIFAYLHKNESSFSESTRKGQRKLTVALILQPIFPVVTGILPLYLCMYIYMQQIGHFYFLWYSILLHVWQPAVSAVITIVFITPVRKAIRSFGCGAPKVFSSDF</sequence>
<proteinExistence type="predicted"/>
<dbReference type="WBParaSite" id="L893_g16980.t1">
    <property type="protein sequence ID" value="L893_g16980.t1"/>
    <property type="gene ID" value="L893_g16980"/>
</dbReference>
<dbReference type="Proteomes" id="UP000095287">
    <property type="component" value="Unplaced"/>
</dbReference>
<evidence type="ECO:0000313" key="3">
    <source>
        <dbReference type="WBParaSite" id="L893_g16980.t1"/>
    </source>
</evidence>
<dbReference type="Pfam" id="PF10326">
    <property type="entry name" value="7TM_GPCR_Str"/>
    <property type="match status" value="1"/>
</dbReference>
<keyword evidence="1" id="KW-1133">Transmembrane helix</keyword>